<organism evidence="2 3">
    <name type="scientific">Actinoallomurus bryophytorum</name>
    <dbReference type="NCBI Taxonomy" id="1490222"/>
    <lineage>
        <taxon>Bacteria</taxon>
        <taxon>Bacillati</taxon>
        <taxon>Actinomycetota</taxon>
        <taxon>Actinomycetes</taxon>
        <taxon>Streptosporangiales</taxon>
        <taxon>Thermomonosporaceae</taxon>
        <taxon>Actinoallomurus</taxon>
    </lineage>
</organism>
<gene>
    <name evidence="2" type="ORF">FB559_1907</name>
</gene>
<dbReference type="AlphaFoldDB" id="A0A543CH95"/>
<dbReference type="EMBL" id="VFOZ01000001">
    <property type="protein sequence ID" value="TQL96380.1"/>
    <property type="molecule type" value="Genomic_DNA"/>
</dbReference>
<sequence>MRIALAAVTAARAICSSQPFVATGGQWDEVKDRWASSEVSVRSERRPGGASQGGGGSRPGADDNAARRPMGAAR</sequence>
<feature type="compositionally biased region" description="Basic and acidic residues" evidence="1">
    <location>
        <begin position="33"/>
        <end position="47"/>
    </location>
</feature>
<dbReference type="Proteomes" id="UP000316096">
    <property type="component" value="Unassembled WGS sequence"/>
</dbReference>
<reference evidence="2 3" key="1">
    <citation type="submission" date="2019-06" db="EMBL/GenBank/DDBJ databases">
        <title>Sequencing the genomes of 1000 actinobacteria strains.</title>
        <authorList>
            <person name="Klenk H.-P."/>
        </authorList>
    </citation>
    <scope>NUCLEOTIDE SEQUENCE [LARGE SCALE GENOMIC DNA]</scope>
    <source>
        <strain evidence="2 3">DSM 102200</strain>
    </source>
</reference>
<protein>
    <submittedName>
        <fullName evidence="2">Uncharacterized protein</fullName>
    </submittedName>
</protein>
<evidence type="ECO:0000313" key="2">
    <source>
        <dbReference type="EMBL" id="TQL96380.1"/>
    </source>
</evidence>
<feature type="region of interest" description="Disordered" evidence="1">
    <location>
        <begin position="33"/>
        <end position="74"/>
    </location>
</feature>
<name>A0A543CH95_9ACTN</name>
<keyword evidence="3" id="KW-1185">Reference proteome</keyword>
<proteinExistence type="predicted"/>
<accession>A0A543CH95</accession>
<comment type="caution">
    <text evidence="2">The sequence shown here is derived from an EMBL/GenBank/DDBJ whole genome shotgun (WGS) entry which is preliminary data.</text>
</comment>
<evidence type="ECO:0000313" key="3">
    <source>
        <dbReference type="Proteomes" id="UP000316096"/>
    </source>
</evidence>
<evidence type="ECO:0000256" key="1">
    <source>
        <dbReference type="SAM" id="MobiDB-lite"/>
    </source>
</evidence>